<organism evidence="1 2">
    <name type="scientific">Salix dunnii</name>
    <dbReference type="NCBI Taxonomy" id="1413687"/>
    <lineage>
        <taxon>Eukaryota</taxon>
        <taxon>Viridiplantae</taxon>
        <taxon>Streptophyta</taxon>
        <taxon>Embryophyta</taxon>
        <taxon>Tracheophyta</taxon>
        <taxon>Spermatophyta</taxon>
        <taxon>Magnoliopsida</taxon>
        <taxon>eudicotyledons</taxon>
        <taxon>Gunneridae</taxon>
        <taxon>Pentapetalae</taxon>
        <taxon>rosids</taxon>
        <taxon>fabids</taxon>
        <taxon>Malpighiales</taxon>
        <taxon>Salicaceae</taxon>
        <taxon>Saliceae</taxon>
        <taxon>Salix</taxon>
    </lineage>
</organism>
<dbReference type="EMBL" id="JADGMS010000011">
    <property type="protein sequence ID" value="KAF9672365.1"/>
    <property type="molecule type" value="Genomic_DNA"/>
</dbReference>
<gene>
    <name evidence="1" type="ORF">SADUNF_Sadunf11G0034100</name>
</gene>
<proteinExistence type="predicted"/>
<reference evidence="1 2" key="1">
    <citation type="submission" date="2020-10" db="EMBL/GenBank/DDBJ databases">
        <title>Plant Genome Project.</title>
        <authorList>
            <person name="Zhang R.-G."/>
        </authorList>
    </citation>
    <scope>NUCLEOTIDE SEQUENCE [LARGE SCALE GENOMIC DNA]</scope>
    <source>
        <strain evidence="1">FAFU-HL-1</strain>
        <tissue evidence="1">Leaf</tissue>
    </source>
</reference>
<dbReference type="Proteomes" id="UP000657918">
    <property type="component" value="Chromosome 11"/>
</dbReference>
<comment type="caution">
    <text evidence="1">The sequence shown here is derived from an EMBL/GenBank/DDBJ whole genome shotgun (WGS) entry which is preliminary data.</text>
</comment>
<sequence>MNGVGKAWLNVMEKDQTDKSFILSGVLEEAGSQQKRETITVSNFHTNSSLQQILKPKRFTDGALARQATTLLTITPTLMTSTLIKPISLAMANLSNGVLYFSSASAYPVMLQDCFALLFIAGAWAISGGNFEEWKECQHEVLEASLHKSL</sequence>
<keyword evidence="2" id="KW-1185">Reference proteome</keyword>
<protein>
    <submittedName>
        <fullName evidence="1">Uncharacterized protein</fullName>
    </submittedName>
</protein>
<dbReference type="AlphaFoldDB" id="A0A835MNV1"/>
<evidence type="ECO:0000313" key="1">
    <source>
        <dbReference type="EMBL" id="KAF9672365.1"/>
    </source>
</evidence>
<name>A0A835MNV1_9ROSI</name>
<accession>A0A835MNV1</accession>
<evidence type="ECO:0000313" key="2">
    <source>
        <dbReference type="Proteomes" id="UP000657918"/>
    </source>
</evidence>